<dbReference type="CDD" id="cd01741">
    <property type="entry name" value="GATase1_1"/>
    <property type="match status" value="1"/>
</dbReference>
<name>A0A317Q6A4_9ENTR</name>
<dbReference type="PROSITE" id="PS51273">
    <property type="entry name" value="GATASE_TYPE_1"/>
    <property type="match status" value="1"/>
</dbReference>
<dbReference type="InterPro" id="IPR017926">
    <property type="entry name" value="GATASE"/>
</dbReference>
<dbReference type="AlphaFoldDB" id="A0A317Q6A4"/>
<dbReference type="InterPro" id="IPR029062">
    <property type="entry name" value="Class_I_gatase-like"/>
</dbReference>
<evidence type="ECO:0000313" key="2">
    <source>
        <dbReference type="EMBL" id="PWW10831.1"/>
    </source>
</evidence>
<dbReference type="EMBL" id="QGTS01000003">
    <property type="protein sequence ID" value="PWW10831.1"/>
    <property type="molecule type" value="Genomic_DNA"/>
</dbReference>
<organism evidence="2 3">
    <name type="scientific">Mangrovibacter plantisponsor</name>
    <dbReference type="NCBI Taxonomy" id="451513"/>
    <lineage>
        <taxon>Bacteria</taxon>
        <taxon>Pseudomonadati</taxon>
        <taxon>Pseudomonadota</taxon>
        <taxon>Gammaproteobacteria</taxon>
        <taxon>Enterobacterales</taxon>
        <taxon>Enterobacteriaceae</taxon>
        <taxon>Mangrovibacter</taxon>
    </lineage>
</organism>
<keyword evidence="3" id="KW-1185">Reference proteome</keyword>
<dbReference type="Pfam" id="PF00117">
    <property type="entry name" value="GATase"/>
    <property type="match status" value="1"/>
</dbReference>
<evidence type="ECO:0000259" key="1">
    <source>
        <dbReference type="Pfam" id="PF00117"/>
    </source>
</evidence>
<dbReference type="PANTHER" id="PTHR42695:SF5">
    <property type="entry name" value="GLUTAMINE AMIDOTRANSFERASE YLR126C-RELATED"/>
    <property type="match status" value="1"/>
</dbReference>
<sequence length="248" mass="27030">MVSSRPLLVVQMGYPPAVLQESIGDQAAWFAQALGPSCPVRVVRPFLGETLPAAHELSAVVISGSWSMVTDHEPWSDATGAWVRMLMDNRVPLLGICYGHQLMSWALGGEVGYHPEGPEIGQKTVWCAPRPGTDPLLGSFPESFDAFLTHEQSVLAPPPGAEVLGSSAHDSHQIIRYSPEALSVQFHPEFSGQIMREIIRYRANKHAMPVQQQAELETGISQTPWSAQILQRFATHYARGQADNAVAG</sequence>
<evidence type="ECO:0000313" key="3">
    <source>
        <dbReference type="Proteomes" id="UP000246744"/>
    </source>
</evidence>
<dbReference type="NCBIfam" id="NF006562">
    <property type="entry name" value="PRK09065.1"/>
    <property type="match status" value="1"/>
</dbReference>
<feature type="domain" description="Glutamine amidotransferase" evidence="1">
    <location>
        <begin position="54"/>
        <end position="194"/>
    </location>
</feature>
<comment type="caution">
    <text evidence="2">The sequence shown here is derived from an EMBL/GenBank/DDBJ whole genome shotgun (WGS) entry which is preliminary data.</text>
</comment>
<dbReference type="Proteomes" id="UP000246744">
    <property type="component" value="Unassembled WGS sequence"/>
</dbReference>
<dbReference type="OrthoDB" id="9813383at2"/>
<dbReference type="PANTHER" id="PTHR42695">
    <property type="entry name" value="GLUTAMINE AMIDOTRANSFERASE YLR126C-RELATED"/>
    <property type="match status" value="1"/>
</dbReference>
<protein>
    <submittedName>
        <fullName evidence="2">GMP synthase (Glutamine-hydrolysing)</fullName>
    </submittedName>
</protein>
<reference evidence="2 3" key="1">
    <citation type="submission" date="2018-05" db="EMBL/GenBank/DDBJ databases">
        <title>Genomic Encyclopedia of Type Strains, Phase IV (KMG-IV): sequencing the most valuable type-strain genomes for metagenomic binning, comparative biology and taxonomic classification.</title>
        <authorList>
            <person name="Goeker M."/>
        </authorList>
    </citation>
    <scope>NUCLEOTIDE SEQUENCE [LARGE SCALE GENOMIC DNA]</scope>
    <source>
        <strain evidence="2 3">DSM 19579</strain>
    </source>
</reference>
<accession>A0A317Q6A4</accession>
<dbReference type="GO" id="GO:0005829">
    <property type="term" value="C:cytosol"/>
    <property type="evidence" value="ECO:0007669"/>
    <property type="project" value="TreeGrafter"/>
</dbReference>
<dbReference type="RefSeq" id="WP_110025182.1">
    <property type="nucleotide sequence ID" value="NZ_QGTS01000003.1"/>
</dbReference>
<dbReference type="Gene3D" id="3.40.50.880">
    <property type="match status" value="1"/>
</dbReference>
<dbReference type="SUPFAM" id="SSF52317">
    <property type="entry name" value="Class I glutamine amidotransferase-like"/>
    <property type="match status" value="1"/>
</dbReference>
<dbReference type="InterPro" id="IPR044992">
    <property type="entry name" value="ChyE-like"/>
</dbReference>
<proteinExistence type="predicted"/>
<gene>
    <name evidence="2" type="ORF">DES37_103208</name>
</gene>